<dbReference type="RefSeq" id="YP_008241241.1">
    <property type="nucleotide sequence ID" value="NC_021794.1"/>
</dbReference>
<evidence type="ECO:0000313" key="2">
    <source>
        <dbReference type="Proteomes" id="UP000014728"/>
    </source>
</evidence>
<gene>
    <name evidence="1" type="ORF">Phi18:3_gp048</name>
</gene>
<dbReference type="GeneID" id="16797203"/>
<proteinExistence type="predicted"/>
<dbReference type="EMBL" id="KC821620">
    <property type="protein sequence ID" value="AGO48560.1"/>
    <property type="molecule type" value="Genomic_DNA"/>
</dbReference>
<reference evidence="1 2" key="1">
    <citation type="journal article" date="2013" name="Proc. Natl. Acad. Sci. U.S.A.">
        <title>Twelve previously unknown phage genera are ubiquitous in global oceans.</title>
        <authorList>
            <person name="Holmfeldt K."/>
            <person name="Solonenko N."/>
            <person name="Shah M."/>
            <person name="Corrier K."/>
            <person name="Riemann L."/>
            <person name="Verberkmoes N.C."/>
            <person name="Sullivan M.B."/>
        </authorList>
    </citation>
    <scope>NUCLEOTIDE SEQUENCE [LARGE SCALE GENOMIC DNA]</scope>
    <source>
        <strain evidence="1">Phi18:3</strain>
    </source>
</reference>
<protein>
    <submittedName>
        <fullName evidence="1">Uncharacterized protein</fullName>
    </submittedName>
</protein>
<dbReference type="Proteomes" id="UP000014728">
    <property type="component" value="Segment"/>
</dbReference>
<evidence type="ECO:0000313" key="1">
    <source>
        <dbReference type="EMBL" id="AGO48560.1"/>
    </source>
</evidence>
<name>S0A1A4_9CAUD</name>
<keyword evidence="2" id="KW-1185">Reference proteome</keyword>
<sequence length="83" mass="9757">MKIEVNKTAVERRMQEVIKDILDTAKETANKGLTNFVYEFNEAERRSFPKSINMCIERESKGTVKCGYRSDYFTSVRYYITTI</sequence>
<reference evidence="2" key="2">
    <citation type="submission" date="2013-03" db="EMBL/GenBank/DDBJ databases">
        <title>The Cellulophaga phages: a novel, diverse, and globally ubiquitous model system.</title>
        <authorList>
            <person name="Holmfeldt K."/>
            <person name="Solonenko N."/>
            <person name="Shah M."/>
            <person name="Corrier K."/>
            <person name="Riemann L."/>
            <person name="VerBerkmoes N.C."/>
            <person name="Sullivan M.B."/>
        </authorList>
    </citation>
    <scope>NUCLEOTIDE SEQUENCE [LARGE SCALE GENOMIC DNA]</scope>
</reference>
<dbReference type="KEGG" id="vg:16797203"/>
<accession>S0A1A4</accession>
<organism evidence="1 2">
    <name type="scientific">Cellulophaga phage phi18:3</name>
    <dbReference type="NCBI Taxonomy" id="1327983"/>
    <lineage>
        <taxon>Viruses</taxon>
        <taxon>Duplodnaviria</taxon>
        <taxon>Heunggongvirae</taxon>
        <taxon>Uroviricota</taxon>
        <taxon>Caudoviricetes</taxon>
        <taxon>Pachyviridae</taxon>
        <taxon>Baltivirus</taxon>
        <taxon>Baltivirus phi18tres</taxon>
    </lineage>
</organism>